<dbReference type="AlphaFoldDB" id="A0A2Z6PAN8"/>
<dbReference type="EMBL" id="DF974179">
    <property type="protein sequence ID" value="GAU46142.1"/>
    <property type="molecule type" value="Genomic_DNA"/>
</dbReference>
<dbReference type="Gene3D" id="3.60.10.10">
    <property type="entry name" value="Endonuclease/exonuclease/phosphatase"/>
    <property type="match status" value="1"/>
</dbReference>
<sequence>MRQNRDKYVAQRAEGANNQDSSAGSVSSASIINYWKHWVVMQGSDQVAADDVREGKIRRRRLGRRRGGRVLDEDSLLEYPGAVGLEKRQEVRKLVGFQSPFLLCIQETKLQSCDVAICSSLWGNSPHAFSYRPSVGASRGLLILWDSSEVEVWASESHEHVLWCHGRFIKSGQEFSVANVYGPCDPGRIKSCGTRSLCGFRLWGDQGPRTLDHVVFNLFIDDTTMINLSLCGRKYTWFKGDGLSMSRLDRFLLIGEWCLTWPNCTQGPRPSRMLKCWKEVPGYNTFVQDTWNSFQVDGWGGGKEDLVDGELVELHKITTDIHSLSRLQASIRWQQSRSRWLKEGDANTKYFHSVLASRQWGNAITSLQVGSSTVEGVAHIRHAVVSHFASHFKAVSMERLGVDNLIFKQLTPVEGNSLIKPFSLEDVKAVVRDCDSFKSLGPDGVNFGFIKDFWMERQGDIMPFIVEPISLVCNLYKILAKVLANRLHLVMGSVISNSQTSFVKDRQILDGILIANEVVDEARRAKKELLMFKVDFEKAYDSVDSGYLDVVIREWVSQLFGGNGLKNVFVRLQHLEDQTAGDFNTAQAHKQETLQNLTQDKIEYNKYT</sequence>
<feature type="region of interest" description="Disordered" evidence="1">
    <location>
        <begin position="1"/>
        <end position="24"/>
    </location>
</feature>
<dbReference type="InterPro" id="IPR000477">
    <property type="entry name" value="RT_dom"/>
</dbReference>
<dbReference type="InterPro" id="IPR036691">
    <property type="entry name" value="Endo/exonu/phosph_ase_sf"/>
</dbReference>
<reference evidence="4" key="1">
    <citation type="journal article" date="2017" name="Front. Plant Sci.">
        <title>Climate Clever Clovers: New Paradigm to Reduce the Environmental Footprint of Ruminants by Breeding Low Methanogenic Forages Utilizing Haplotype Variation.</title>
        <authorList>
            <person name="Kaur P."/>
            <person name="Appels R."/>
            <person name="Bayer P.E."/>
            <person name="Keeble-Gagnere G."/>
            <person name="Wang J."/>
            <person name="Hirakawa H."/>
            <person name="Shirasawa K."/>
            <person name="Vercoe P."/>
            <person name="Stefanova K."/>
            <person name="Durmic Z."/>
            <person name="Nichols P."/>
            <person name="Revell C."/>
            <person name="Isobe S.N."/>
            <person name="Edwards D."/>
            <person name="Erskine W."/>
        </authorList>
    </citation>
    <scope>NUCLEOTIDE SEQUENCE [LARGE SCALE GENOMIC DNA]</scope>
    <source>
        <strain evidence="4">cv. Daliak</strain>
    </source>
</reference>
<dbReference type="Pfam" id="PF00078">
    <property type="entry name" value="RVT_1"/>
    <property type="match status" value="1"/>
</dbReference>
<evidence type="ECO:0000256" key="1">
    <source>
        <dbReference type="SAM" id="MobiDB-lite"/>
    </source>
</evidence>
<evidence type="ECO:0000313" key="3">
    <source>
        <dbReference type="EMBL" id="GAU46142.1"/>
    </source>
</evidence>
<accession>A0A2Z6PAN8</accession>
<feature type="domain" description="Reverse transcriptase" evidence="2">
    <location>
        <begin position="468"/>
        <end position="547"/>
    </location>
</feature>
<dbReference type="PANTHER" id="PTHR46890">
    <property type="entry name" value="NON-LTR RETROLELEMENT REVERSE TRANSCRIPTASE-LIKE PROTEIN-RELATED"/>
    <property type="match status" value="1"/>
</dbReference>
<gene>
    <name evidence="3" type="ORF">TSUD_143240</name>
</gene>
<evidence type="ECO:0000259" key="2">
    <source>
        <dbReference type="Pfam" id="PF00078"/>
    </source>
</evidence>
<dbReference type="Proteomes" id="UP000242715">
    <property type="component" value="Unassembled WGS sequence"/>
</dbReference>
<dbReference type="OrthoDB" id="1938551at2759"/>
<evidence type="ECO:0000313" key="4">
    <source>
        <dbReference type="Proteomes" id="UP000242715"/>
    </source>
</evidence>
<dbReference type="InterPro" id="IPR052343">
    <property type="entry name" value="Retrotransposon-Effector_Assoc"/>
</dbReference>
<dbReference type="PANTHER" id="PTHR46890:SF48">
    <property type="entry name" value="RNA-DIRECTED DNA POLYMERASE"/>
    <property type="match status" value="1"/>
</dbReference>
<organism evidence="3 4">
    <name type="scientific">Trifolium subterraneum</name>
    <name type="common">Subterranean clover</name>
    <dbReference type="NCBI Taxonomy" id="3900"/>
    <lineage>
        <taxon>Eukaryota</taxon>
        <taxon>Viridiplantae</taxon>
        <taxon>Streptophyta</taxon>
        <taxon>Embryophyta</taxon>
        <taxon>Tracheophyta</taxon>
        <taxon>Spermatophyta</taxon>
        <taxon>Magnoliopsida</taxon>
        <taxon>eudicotyledons</taxon>
        <taxon>Gunneridae</taxon>
        <taxon>Pentapetalae</taxon>
        <taxon>rosids</taxon>
        <taxon>fabids</taxon>
        <taxon>Fabales</taxon>
        <taxon>Fabaceae</taxon>
        <taxon>Papilionoideae</taxon>
        <taxon>50 kb inversion clade</taxon>
        <taxon>NPAAA clade</taxon>
        <taxon>Hologalegina</taxon>
        <taxon>IRL clade</taxon>
        <taxon>Trifolieae</taxon>
        <taxon>Trifolium</taxon>
    </lineage>
</organism>
<dbReference type="SUPFAM" id="SSF56219">
    <property type="entry name" value="DNase I-like"/>
    <property type="match status" value="1"/>
</dbReference>
<protein>
    <recommendedName>
        <fullName evidence="2">Reverse transcriptase domain-containing protein</fullName>
    </recommendedName>
</protein>
<keyword evidence="4" id="KW-1185">Reference proteome</keyword>
<name>A0A2Z6PAN8_TRISU</name>
<proteinExistence type="predicted"/>